<dbReference type="AlphaFoldDB" id="B9SZD8"/>
<dbReference type="eggNOG" id="KOG0157">
    <property type="taxonomic scope" value="Eukaryota"/>
</dbReference>
<dbReference type="SUPFAM" id="SSF48264">
    <property type="entry name" value="Cytochrome P450"/>
    <property type="match status" value="1"/>
</dbReference>
<dbReference type="STRING" id="3988.B9SZD8"/>
<gene>
    <name evidence="1" type="ORF">RCOM_0518930</name>
</gene>
<dbReference type="GO" id="GO:0020037">
    <property type="term" value="F:heme binding"/>
    <property type="evidence" value="ECO:0007669"/>
    <property type="project" value="InterPro"/>
</dbReference>
<reference evidence="2" key="1">
    <citation type="journal article" date="2010" name="Nat. Biotechnol.">
        <title>Draft genome sequence of the oilseed species Ricinus communis.</title>
        <authorList>
            <person name="Chan A.P."/>
            <person name="Crabtree J."/>
            <person name="Zhao Q."/>
            <person name="Lorenzi H."/>
            <person name="Orvis J."/>
            <person name="Puiu D."/>
            <person name="Melake-Berhan A."/>
            <person name="Jones K.M."/>
            <person name="Redman J."/>
            <person name="Chen G."/>
            <person name="Cahoon E.B."/>
            <person name="Gedil M."/>
            <person name="Stanke M."/>
            <person name="Haas B.J."/>
            <person name="Wortman J.R."/>
            <person name="Fraser-Liggett C.M."/>
            <person name="Ravel J."/>
            <person name="Rabinowicz P.D."/>
        </authorList>
    </citation>
    <scope>NUCLEOTIDE SEQUENCE [LARGE SCALE GENOMIC DNA]</scope>
    <source>
        <strain evidence="2">cv. Hale</strain>
    </source>
</reference>
<sequence>MVVAGSGNGGKGRIYLHAMMCDTLRLLPPVPFKVKVSVESDILPGGHKVTRNVKIL</sequence>
<evidence type="ECO:0000313" key="2">
    <source>
        <dbReference type="Proteomes" id="UP000008311"/>
    </source>
</evidence>
<proteinExistence type="predicted"/>
<dbReference type="GO" id="GO:0004497">
    <property type="term" value="F:monooxygenase activity"/>
    <property type="evidence" value="ECO:0007669"/>
    <property type="project" value="InterPro"/>
</dbReference>
<evidence type="ECO:0000313" key="1">
    <source>
        <dbReference type="EMBL" id="EEF31025.1"/>
    </source>
</evidence>
<keyword evidence="2" id="KW-1185">Reference proteome</keyword>
<dbReference type="InParanoid" id="B9SZD8"/>
<name>B9SZD8_RICCO</name>
<organism evidence="1 2">
    <name type="scientific">Ricinus communis</name>
    <name type="common">Castor bean</name>
    <dbReference type="NCBI Taxonomy" id="3988"/>
    <lineage>
        <taxon>Eukaryota</taxon>
        <taxon>Viridiplantae</taxon>
        <taxon>Streptophyta</taxon>
        <taxon>Embryophyta</taxon>
        <taxon>Tracheophyta</taxon>
        <taxon>Spermatophyta</taxon>
        <taxon>Magnoliopsida</taxon>
        <taxon>eudicotyledons</taxon>
        <taxon>Gunneridae</taxon>
        <taxon>Pentapetalae</taxon>
        <taxon>rosids</taxon>
        <taxon>fabids</taxon>
        <taxon>Malpighiales</taxon>
        <taxon>Euphorbiaceae</taxon>
        <taxon>Acalyphoideae</taxon>
        <taxon>Acalypheae</taxon>
        <taxon>Ricinus</taxon>
    </lineage>
</organism>
<dbReference type="InterPro" id="IPR036396">
    <property type="entry name" value="Cyt_P450_sf"/>
</dbReference>
<dbReference type="Proteomes" id="UP000008311">
    <property type="component" value="Unassembled WGS sequence"/>
</dbReference>
<dbReference type="EMBL" id="EQ974273">
    <property type="protein sequence ID" value="EEF31025.1"/>
    <property type="molecule type" value="Genomic_DNA"/>
</dbReference>
<protein>
    <submittedName>
        <fullName evidence="1">Uncharacterized protein</fullName>
    </submittedName>
</protein>
<accession>B9SZD8</accession>
<dbReference type="GO" id="GO:0016705">
    <property type="term" value="F:oxidoreductase activity, acting on paired donors, with incorporation or reduction of molecular oxygen"/>
    <property type="evidence" value="ECO:0007669"/>
    <property type="project" value="InterPro"/>
</dbReference>
<dbReference type="GO" id="GO:0005506">
    <property type="term" value="F:iron ion binding"/>
    <property type="evidence" value="ECO:0007669"/>
    <property type="project" value="InterPro"/>
</dbReference>